<dbReference type="Gene3D" id="3.40.50.1110">
    <property type="entry name" value="SGNH hydrolase"/>
    <property type="match status" value="1"/>
</dbReference>
<dbReference type="PANTHER" id="PTHR31988:SF19">
    <property type="entry name" value="9-O-ACETYL-N-ACETYLNEURAMINIC ACID DEACETYLASE-RELATED"/>
    <property type="match status" value="1"/>
</dbReference>
<accession>A0ABW4Z8R0</accession>
<evidence type="ECO:0000259" key="2">
    <source>
        <dbReference type="Pfam" id="PF03629"/>
    </source>
</evidence>
<dbReference type="PANTHER" id="PTHR31988">
    <property type="entry name" value="ESTERASE, PUTATIVE (DUF303)-RELATED"/>
    <property type="match status" value="1"/>
</dbReference>
<keyword evidence="1" id="KW-0378">Hydrolase</keyword>
<evidence type="ECO:0000313" key="3">
    <source>
        <dbReference type="EMBL" id="MFD2158052.1"/>
    </source>
</evidence>
<gene>
    <name evidence="3" type="ORF">ACFSW8_03980</name>
</gene>
<dbReference type="RefSeq" id="WP_377177513.1">
    <property type="nucleotide sequence ID" value="NZ_JBHUJB010000020.1"/>
</dbReference>
<reference evidence="4" key="1">
    <citation type="journal article" date="2019" name="Int. J. Syst. Evol. Microbiol.">
        <title>The Global Catalogue of Microorganisms (GCM) 10K type strain sequencing project: providing services to taxonomists for standard genome sequencing and annotation.</title>
        <authorList>
            <consortium name="The Broad Institute Genomics Platform"/>
            <consortium name="The Broad Institute Genome Sequencing Center for Infectious Disease"/>
            <person name="Wu L."/>
            <person name="Ma J."/>
        </authorList>
    </citation>
    <scope>NUCLEOTIDE SEQUENCE [LARGE SCALE GENOMIC DNA]</scope>
    <source>
        <strain evidence="4">CCUG 57942</strain>
    </source>
</reference>
<proteinExistence type="predicted"/>
<sequence>MRLLTSILLLVLPLTAAEVDVYLLGGQSNMQGIGKIAQLPNAQDIDLSRTHFFTGKGFETIQLGKTKTSARPADFGPEIGFGQVMNQKGKEIYIIKYFASGMPLHPGWNRNKWVGLPAAPKRTNFYPGTNAQDPNKGRLYLAMQKRFASGVQSLKAAGHTPKIRGFLWMQGEQDSKNQTSATTYAKHLKLLKNRLSEDMNVDPLPLVFGQVLPYTPALDRFTHRTEIRQQMAAADSKSGKSESIPTTTMVSTDPFPLLKDKVHYNAEGQLLLGQAFADAMLELQK</sequence>
<keyword evidence="4" id="KW-1185">Reference proteome</keyword>
<name>A0ABW4Z8R0_9BACT</name>
<dbReference type="InterPro" id="IPR052940">
    <property type="entry name" value="Carb_Esterase_6"/>
</dbReference>
<dbReference type="InterPro" id="IPR005181">
    <property type="entry name" value="SASA"/>
</dbReference>
<comment type="caution">
    <text evidence="3">The sequence shown here is derived from an EMBL/GenBank/DDBJ whole genome shotgun (WGS) entry which is preliminary data.</text>
</comment>
<organism evidence="3 4">
    <name type="scientific">Rubritalea tangerina</name>
    <dbReference type="NCBI Taxonomy" id="430798"/>
    <lineage>
        <taxon>Bacteria</taxon>
        <taxon>Pseudomonadati</taxon>
        <taxon>Verrucomicrobiota</taxon>
        <taxon>Verrucomicrobiia</taxon>
        <taxon>Verrucomicrobiales</taxon>
        <taxon>Rubritaleaceae</taxon>
        <taxon>Rubritalea</taxon>
    </lineage>
</organism>
<evidence type="ECO:0000313" key="4">
    <source>
        <dbReference type="Proteomes" id="UP001597389"/>
    </source>
</evidence>
<feature type="domain" description="Sialate O-acetylesterase" evidence="2">
    <location>
        <begin position="19"/>
        <end position="281"/>
    </location>
</feature>
<dbReference type="SUPFAM" id="SSF52266">
    <property type="entry name" value="SGNH hydrolase"/>
    <property type="match status" value="1"/>
</dbReference>
<dbReference type="InterPro" id="IPR036514">
    <property type="entry name" value="SGNH_hydro_sf"/>
</dbReference>
<dbReference type="Proteomes" id="UP001597389">
    <property type="component" value="Unassembled WGS sequence"/>
</dbReference>
<dbReference type="Pfam" id="PF03629">
    <property type="entry name" value="SASA"/>
    <property type="match status" value="1"/>
</dbReference>
<dbReference type="EMBL" id="JBHUJB010000020">
    <property type="protein sequence ID" value="MFD2158052.1"/>
    <property type="molecule type" value="Genomic_DNA"/>
</dbReference>
<protein>
    <submittedName>
        <fullName evidence="3">Sialate O-acetylesterase</fullName>
    </submittedName>
</protein>
<evidence type="ECO:0000256" key="1">
    <source>
        <dbReference type="ARBA" id="ARBA00022801"/>
    </source>
</evidence>